<name>A0A7X0JWN4_9GAMM</name>
<keyword evidence="3" id="KW-1185">Reference proteome</keyword>
<accession>A0A7X0JWN4</accession>
<reference evidence="2 3" key="1">
    <citation type="submission" date="2020-08" db="EMBL/GenBank/DDBJ databases">
        <title>Genomic Encyclopedia of Type Strains, Phase IV (KMG-IV): sequencing the most valuable type-strain genomes for metagenomic binning, comparative biology and taxonomic classification.</title>
        <authorList>
            <person name="Goeker M."/>
        </authorList>
    </citation>
    <scope>NUCLEOTIDE SEQUENCE [LARGE SCALE GENOMIC DNA]</scope>
    <source>
        <strain evidence="2 3">DSM 22368</strain>
    </source>
</reference>
<feature type="domain" description="Metallo-beta-lactamase" evidence="1">
    <location>
        <begin position="11"/>
        <end position="187"/>
    </location>
</feature>
<proteinExistence type="predicted"/>
<dbReference type="PANTHER" id="PTHR47619">
    <property type="entry name" value="METALLO-HYDROLASE YYCJ-RELATED"/>
    <property type="match status" value="1"/>
</dbReference>
<dbReference type="SUPFAM" id="SSF56281">
    <property type="entry name" value="Metallo-hydrolase/oxidoreductase"/>
    <property type="match status" value="1"/>
</dbReference>
<dbReference type="InterPro" id="IPR001279">
    <property type="entry name" value="Metallo-B-lactamas"/>
</dbReference>
<comment type="caution">
    <text evidence="2">The sequence shown here is derived from an EMBL/GenBank/DDBJ whole genome shotgun (WGS) entry which is preliminary data.</text>
</comment>
<dbReference type="InterPro" id="IPR052533">
    <property type="entry name" value="WalJ/YycJ-like"/>
</dbReference>
<dbReference type="AlphaFoldDB" id="A0A7X0JWN4"/>
<protein>
    <submittedName>
        <fullName evidence="2">Phosphoribosyl 1,2-cyclic phosphodiesterase</fullName>
    </submittedName>
</protein>
<evidence type="ECO:0000259" key="1">
    <source>
        <dbReference type="SMART" id="SM00849"/>
    </source>
</evidence>
<sequence>MRFASLGSGSRGNATVVQAGNSCVLMDCGFTIKETERRLSLLGLTPKDLDAIVVTHEHSDHLKGVPAFARRYELPTYMTPGTFRARDLGKLPDLQLIENYQAFTVGDLHIEPVAVPHDAREPAQFIFCYGEMRLGVLTDLGNVSAHVEKCYQNCDALLLEANHDSMMLAMGPYPMSLKDRVGGPWGHLNNQQALRFVQSLDLDRLKQLVIAHISEKNNALSKVQEVFQGVSEQLEDILYASQDEGFDWVSMSAETSPTAELTAVLAQSK</sequence>
<organism evidence="2 3">
    <name type="scientific">Pseudoteredinibacter isoporae</name>
    <dbReference type="NCBI Taxonomy" id="570281"/>
    <lineage>
        <taxon>Bacteria</taxon>
        <taxon>Pseudomonadati</taxon>
        <taxon>Pseudomonadota</taxon>
        <taxon>Gammaproteobacteria</taxon>
        <taxon>Cellvibrionales</taxon>
        <taxon>Cellvibrionaceae</taxon>
        <taxon>Pseudoteredinibacter</taxon>
    </lineage>
</organism>
<dbReference type="InParanoid" id="A0A7X0JWN4"/>
<dbReference type="SMART" id="SM00849">
    <property type="entry name" value="Lactamase_B"/>
    <property type="match status" value="1"/>
</dbReference>
<dbReference type="PANTHER" id="PTHR47619:SF1">
    <property type="entry name" value="EXODEOXYRIBONUCLEASE WALJ"/>
    <property type="match status" value="1"/>
</dbReference>
<dbReference type="InterPro" id="IPR036866">
    <property type="entry name" value="RibonucZ/Hydroxyglut_hydro"/>
</dbReference>
<dbReference type="RefSeq" id="WP_166845203.1">
    <property type="nucleotide sequence ID" value="NZ_JAAONY010000002.1"/>
</dbReference>
<dbReference type="Pfam" id="PF12706">
    <property type="entry name" value="Lactamase_B_2"/>
    <property type="match status" value="1"/>
</dbReference>
<evidence type="ECO:0000313" key="2">
    <source>
        <dbReference type="EMBL" id="MBB6522791.1"/>
    </source>
</evidence>
<dbReference type="Gene3D" id="3.60.15.10">
    <property type="entry name" value="Ribonuclease Z/Hydroxyacylglutathione hydrolase-like"/>
    <property type="match status" value="1"/>
</dbReference>
<gene>
    <name evidence="2" type="ORF">HNR48_003076</name>
</gene>
<evidence type="ECO:0000313" key="3">
    <source>
        <dbReference type="Proteomes" id="UP000528457"/>
    </source>
</evidence>
<dbReference type="Proteomes" id="UP000528457">
    <property type="component" value="Unassembled WGS sequence"/>
</dbReference>
<dbReference type="EMBL" id="JACHHT010000002">
    <property type="protein sequence ID" value="MBB6522791.1"/>
    <property type="molecule type" value="Genomic_DNA"/>
</dbReference>